<dbReference type="InterPro" id="IPR040255">
    <property type="entry name" value="Non-specific_endonuclease"/>
</dbReference>
<dbReference type="GO" id="GO:0004519">
    <property type="term" value="F:endonuclease activity"/>
    <property type="evidence" value="ECO:0007669"/>
    <property type="project" value="UniProtKB-UniRule"/>
</dbReference>
<comment type="caution">
    <text evidence="14">The sequence shown here is derived from an EMBL/GenBank/DDBJ whole genome shotgun (WGS) entry which is preliminary data.</text>
</comment>
<keyword evidence="5 10" id="KW-0255">Endonuclease</keyword>
<dbReference type="GO" id="GO:0046872">
    <property type="term" value="F:metal ion binding"/>
    <property type="evidence" value="ECO:0007669"/>
    <property type="project" value="UniProtKB-KW"/>
</dbReference>
<comment type="similarity">
    <text evidence="2 10">Belongs to the DNA/RNA non-specific endonuclease family.</text>
</comment>
<evidence type="ECO:0000259" key="12">
    <source>
        <dbReference type="SMART" id="SM00477"/>
    </source>
</evidence>
<dbReference type="InterPro" id="IPR020821">
    <property type="entry name" value="ENPP1-3/EXOG-like_nuc-like"/>
</dbReference>
<sequence length="295" mass="32579">MKQKTIHALLAATILAAASAACNVNTDKIKEAVGDEVKTALADYAEKAIDKLVAENQPDDTADAVEAAEGIEVPAPLTDRKEQILHRTAYTASYNSDTKLPNWVAWHLTANHTSGPYKRGGIDFAEDEEVDEPRATDNDYYRSGYDRGHMCPSADNKWSEAAQRESFLFTNICPQSHGLNAGDWNEIEQQCRRWADELGSVYIVSGPILYKGRHKTIGKNKVVVPEAFFKVVLCTEGAPKAIGFIYKNQPGNRPKGDYVNSVDEVERITGIDFFPALPDDIETKVEASANLADWM</sequence>
<dbReference type="PANTHER" id="PTHR13966">
    <property type="entry name" value="ENDONUCLEASE RELATED"/>
    <property type="match status" value="1"/>
</dbReference>
<dbReference type="AlphaFoldDB" id="A0A938WQB8"/>
<dbReference type="Gene3D" id="3.40.570.10">
    <property type="entry name" value="Extracellular Endonuclease, subunit A"/>
    <property type="match status" value="1"/>
</dbReference>
<feature type="binding site" evidence="9">
    <location>
        <position position="180"/>
    </location>
    <ligand>
        <name>Mg(2+)</name>
        <dbReference type="ChEBI" id="CHEBI:18420"/>
        <note>catalytic</note>
    </ligand>
</feature>
<feature type="domain" description="ENPP1-3/EXOG-like endonuclease/phosphodiesterase" evidence="12">
    <location>
        <begin position="87"/>
        <end position="280"/>
    </location>
</feature>
<feature type="signal peptide" evidence="11">
    <location>
        <begin position="1"/>
        <end position="20"/>
    </location>
</feature>
<protein>
    <recommendedName>
        <fullName evidence="10">Endonuclease</fullName>
        <ecNumber evidence="10">3.1.30.-</ecNumber>
    </recommendedName>
</protein>
<keyword evidence="15" id="KW-1185">Reference proteome</keyword>
<dbReference type="SMART" id="SM00892">
    <property type="entry name" value="Endonuclease_NS"/>
    <property type="match status" value="1"/>
</dbReference>
<evidence type="ECO:0000256" key="8">
    <source>
        <dbReference type="PIRSR" id="PIRSR640255-1"/>
    </source>
</evidence>
<dbReference type="EMBL" id="JACJJL010000045">
    <property type="protein sequence ID" value="MBM6663088.1"/>
    <property type="molecule type" value="Genomic_DNA"/>
</dbReference>
<feature type="active site" description="Proton acceptor" evidence="8">
    <location>
        <position position="149"/>
    </location>
</feature>
<evidence type="ECO:0000256" key="2">
    <source>
        <dbReference type="ARBA" id="ARBA00010052"/>
    </source>
</evidence>
<accession>A0A938WQB8</accession>
<evidence type="ECO:0000313" key="15">
    <source>
        <dbReference type="Proteomes" id="UP000764045"/>
    </source>
</evidence>
<keyword evidence="7" id="KW-0460">Magnesium</keyword>
<dbReference type="InterPro" id="IPR044925">
    <property type="entry name" value="His-Me_finger_sf"/>
</dbReference>
<gene>
    <name evidence="14" type="ORF">H6B30_15285</name>
</gene>
<evidence type="ECO:0000256" key="11">
    <source>
        <dbReference type="SAM" id="SignalP"/>
    </source>
</evidence>
<dbReference type="GO" id="GO:0003676">
    <property type="term" value="F:nucleic acid binding"/>
    <property type="evidence" value="ECO:0007669"/>
    <property type="project" value="InterPro"/>
</dbReference>
<dbReference type="GO" id="GO:0016787">
    <property type="term" value="F:hydrolase activity"/>
    <property type="evidence" value="ECO:0007669"/>
    <property type="project" value="UniProtKB-KW"/>
</dbReference>
<evidence type="ECO:0000313" key="14">
    <source>
        <dbReference type="EMBL" id="MBM6663088.1"/>
    </source>
</evidence>
<dbReference type="Pfam" id="PF01223">
    <property type="entry name" value="Endonuclease_NS"/>
    <property type="match status" value="1"/>
</dbReference>
<keyword evidence="11" id="KW-0732">Signal</keyword>
<comment type="cofactor">
    <cofactor evidence="1 10">
        <name>Mg(2+)</name>
        <dbReference type="ChEBI" id="CHEBI:18420"/>
    </cofactor>
</comment>
<keyword evidence="6 10" id="KW-0378">Hydrolase</keyword>
<evidence type="ECO:0000259" key="13">
    <source>
        <dbReference type="SMART" id="SM00892"/>
    </source>
</evidence>
<dbReference type="PROSITE" id="PS01070">
    <property type="entry name" value="NUCLEASE_NON_SPEC"/>
    <property type="match status" value="1"/>
</dbReference>
<keyword evidence="3 10" id="KW-0540">Nuclease</keyword>
<dbReference type="InterPro" id="IPR044929">
    <property type="entry name" value="DNA/RNA_non-sp_Endonuclease_sf"/>
</dbReference>
<evidence type="ECO:0000256" key="9">
    <source>
        <dbReference type="PIRSR" id="PIRSR640255-2"/>
    </source>
</evidence>
<feature type="chain" id="PRO_5037922503" description="Endonuclease" evidence="11">
    <location>
        <begin position="21"/>
        <end position="295"/>
    </location>
</feature>
<dbReference type="EC" id="3.1.30.-" evidence="10"/>
<dbReference type="Proteomes" id="UP000764045">
    <property type="component" value="Unassembled WGS sequence"/>
</dbReference>
<proteinExistence type="inferred from homology"/>
<dbReference type="PANTHER" id="PTHR13966:SF5">
    <property type="entry name" value="ENDONUCLEASE G, MITOCHONDRIAL"/>
    <property type="match status" value="1"/>
</dbReference>
<evidence type="ECO:0000256" key="6">
    <source>
        <dbReference type="ARBA" id="ARBA00022801"/>
    </source>
</evidence>
<evidence type="ECO:0000256" key="3">
    <source>
        <dbReference type="ARBA" id="ARBA00022722"/>
    </source>
</evidence>
<reference evidence="14 15" key="1">
    <citation type="journal article" date="2021" name="Sci. Rep.">
        <title>The distribution of antibiotic resistance genes in chicken gut microbiota commensals.</title>
        <authorList>
            <person name="Juricova H."/>
            <person name="Matiasovicova J."/>
            <person name="Kubasova T."/>
            <person name="Cejkova D."/>
            <person name="Rychlik I."/>
        </authorList>
    </citation>
    <scope>NUCLEOTIDE SEQUENCE [LARGE SCALE GENOMIC DNA]</scope>
    <source>
        <strain evidence="14 15">An819</strain>
    </source>
</reference>
<evidence type="ECO:0000256" key="5">
    <source>
        <dbReference type="ARBA" id="ARBA00022759"/>
    </source>
</evidence>
<organism evidence="14 15">
    <name type="scientific">Marseilla massiliensis</name>
    <dbReference type="NCBI Taxonomy" id="1841864"/>
    <lineage>
        <taxon>Bacteria</taxon>
        <taxon>Pseudomonadati</taxon>
        <taxon>Bacteroidota</taxon>
        <taxon>Bacteroidia</taxon>
        <taxon>Bacteroidales</taxon>
        <taxon>Prevotellaceae</taxon>
        <taxon>Marseilla</taxon>
    </lineage>
</organism>
<evidence type="ECO:0000256" key="7">
    <source>
        <dbReference type="ARBA" id="ARBA00022842"/>
    </source>
</evidence>
<dbReference type="SUPFAM" id="SSF54060">
    <property type="entry name" value="His-Me finger endonucleases"/>
    <property type="match status" value="1"/>
</dbReference>
<evidence type="ECO:0000256" key="4">
    <source>
        <dbReference type="ARBA" id="ARBA00022723"/>
    </source>
</evidence>
<name>A0A938WQB8_9BACT</name>
<feature type="domain" description="DNA/RNA non-specific endonuclease/pyrophosphatase/phosphodiesterase" evidence="13">
    <location>
        <begin position="86"/>
        <end position="280"/>
    </location>
</feature>
<evidence type="ECO:0000256" key="1">
    <source>
        <dbReference type="ARBA" id="ARBA00001946"/>
    </source>
</evidence>
<dbReference type="InterPro" id="IPR018524">
    <property type="entry name" value="DNA/RNA_endonuclease_AS"/>
</dbReference>
<dbReference type="SMART" id="SM00477">
    <property type="entry name" value="NUC"/>
    <property type="match status" value="1"/>
</dbReference>
<dbReference type="CDD" id="cd00091">
    <property type="entry name" value="NUC"/>
    <property type="match status" value="1"/>
</dbReference>
<dbReference type="RefSeq" id="WP_205112126.1">
    <property type="nucleotide sequence ID" value="NZ_JACJJL010000045.1"/>
</dbReference>
<evidence type="ECO:0000256" key="10">
    <source>
        <dbReference type="RuleBase" id="RU366055"/>
    </source>
</evidence>
<dbReference type="InterPro" id="IPR001604">
    <property type="entry name" value="Endo_G_ENPP1-like_dom"/>
</dbReference>
<dbReference type="PROSITE" id="PS51257">
    <property type="entry name" value="PROKAR_LIPOPROTEIN"/>
    <property type="match status" value="1"/>
</dbReference>
<keyword evidence="4 9" id="KW-0479">Metal-binding</keyword>